<dbReference type="GO" id="GO:0008233">
    <property type="term" value="F:peptidase activity"/>
    <property type="evidence" value="ECO:0007669"/>
    <property type="project" value="UniProtKB-KW"/>
</dbReference>
<keyword evidence="2" id="KW-0378">Hydrolase</keyword>
<dbReference type="AlphaFoldDB" id="A0A9D1JM84"/>
<feature type="domain" description="BREX system Lon protease-like BrxL N-terminal" evidence="1">
    <location>
        <begin position="7"/>
        <end position="140"/>
    </location>
</feature>
<dbReference type="Pfam" id="PF13337">
    <property type="entry name" value="BrxL_ATPase"/>
    <property type="match status" value="1"/>
</dbReference>
<reference evidence="2" key="2">
    <citation type="journal article" date="2021" name="PeerJ">
        <title>Extensive microbial diversity within the chicken gut microbiome revealed by metagenomics and culture.</title>
        <authorList>
            <person name="Gilroy R."/>
            <person name="Ravi A."/>
            <person name="Getino M."/>
            <person name="Pursley I."/>
            <person name="Horton D.L."/>
            <person name="Alikhan N.F."/>
            <person name="Baker D."/>
            <person name="Gharbi K."/>
            <person name="Hall N."/>
            <person name="Watson M."/>
            <person name="Adriaenssens E.M."/>
            <person name="Foster-Nyarko E."/>
            <person name="Jarju S."/>
            <person name="Secka A."/>
            <person name="Antonio M."/>
            <person name="Oren A."/>
            <person name="Chaudhuri R.R."/>
            <person name="La Ragione R."/>
            <person name="Hildebrand F."/>
            <person name="Pallen M.J."/>
        </authorList>
    </citation>
    <scope>NUCLEOTIDE SEQUENCE</scope>
    <source>
        <strain evidence="2">6276</strain>
    </source>
</reference>
<evidence type="ECO:0000313" key="3">
    <source>
        <dbReference type="Proteomes" id="UP000823928"/>
    </source>
</evidence>
<dbReference type="EMBL" id="DVIU01000025">
    <property type="protein sequence ID" value="HIS35239.1"/>
    <property type="molecule type" value="Genomic_DNA"/>
</dbReference>
<gene>
    <name evidence="2" type="primary">brxL</name>
    <name evidence="2" type="ORF">IAC10_01220</name>
</gene>
<dbReference type="NCBIfam" id="TIGR02688">
    <property type="entry name" value="BREX system Lon protease-like protein BrxL"/>
    <property type="match status" value="1"/>
</dbReference>
<accession>A0A9D1JM84</accession>
<proteinExistence type="predicted"/>
<dbReference type="Proteomes" id="UP000823928">
    <property type="component" value="Unassembled WGS sequence"/>
</dbReference>
<comment type="caution">
    <text evidence="2">The sequence shown here is derived from an EMBL/GenBank/DDBJ whole genome shotgun (WGS) entry which is preliminary data.</text>
</comment>
<organism evidence="2 3">
    <name type="scientific">Candidatus Scatousia excrementigallinarum</name>
    <dbReference type="NCBI Taxonomy" id="2840935"/>
    <lineage>
        <taxon>Bacteria</taxon>
        <taxon>Candidatus Scatousia</taxon>
    </lineage>
</organism>
<keyword evidence="2" id="KW-0645">Protease</keyword>
<sequence length="496" mass="56901">MTEKLKECFGQMIVYKDLSKSNFFSALSLPSFLRDWLLKKFEDENGEYDIEEVSSFIKTYLPRKDDWVSIKNRIIYENERVKFLTKISVDISIKTQEISFSLPEFGLTNKETIIEDDVWQMYSSELIAGKEVWGIVELGYRSPDSYDISWEDNNTGSRAKGGKQGKIKLTKFTNFCPYTIDLEFFKDIRGEFTIHEWIDILLGAIDYNADGYQNDKAKLSMLSRLLPFVEKRVNLIELAPKGTGKSYLFGRISKYGNLTAGVMSRAKLFYDLSKRTYGLIYNNDYVAFDEIQKLAFADPDEMSQTLKGYMEQGIVSFGGHTGTPEAGIILLGNIPQDNMNEFVPMFGSLPALFKESALLDRFHGFIKGWDIPRMSESMKVCGWALNTAYFCEIMHMLRDDVSYRAIVDELLEYDANSDTRDVEAVKRIATGLLKILFPNARSAADINLKEFKDYCVRPAANMRGIIKYQMGLLDVEYKGKDVPKFSIKEIKKNDEE</sequence>
<evidence type="ECO:0000259" key="1">
    <source>
        <dbReference type="Pfam" id="PF20442"/>
    </source>
</evidence>
<dbReference type="InterPro" id="IPR014061">
    <property type="entry name" value="BrxL-like"/>
</dbReference>
<reference evidence="2" key="1">
    <citation type="submission" date="2020-10" db="EMBL/GenBank/DDBJ databases">
        <authorList>
            <person name="Gilroy R."/>
        </authorList>
    </citation>
    <scope>NUCLEOTIDE SEQUENCE</scope>
    <source>
        <strain evidence="2">6276</strain>
    </source>
</reference>
<name>A0A9D1JM84_9BACT</name>
<protein>
    <submittedName>
        <fullName evidence="2">BREX system Lon protease-like protein BrxL</fullName>
    </submittedName>
</protein>
<evidence type="ECO:0000313" key="2">
    <source>
        <dbReference type="EMBL" id="HIS35239.1"/>
    </source>
</evidence>
<dbReference type="Pfam" id="PF20442">
    <property type="entry name" value="BrxL_N"/>
    <property type="match status" value="1"/>
</dbReference>
<dbReference type="InterPro" id="IPR046838">
    <property type="entry name" value="BrxL_N"/>
</dbReference>
<dbReference type="GO" id="GO:0006508">
    <property type="term" value="P:proteolysis"/>
    <property type="evidence" value="ECO:0007669"/>
    <property type="project" value="UniProtKB-KW"/>
</dbReference>